<evidence type="ECO:0000256" key="3">
    <source>
        <dbReference type="ARBA" id="ARBA00022692"/>
    </source>
</evidence>
<keyword evidence="6 13" id="KW-0560">Oxidoreductase</keyword>
<feature type="transmembrane region" description="Helical" evidence="12">
    <location>
        <begin position="217"/>
        <end position="240"/>
    </location>
</feature>
<gene>
    <name evidence="13" type="primary">ctaA</name>
    <name evidence="13" type="ORF">Mrose_00134</name>
</gene>
<comment type="subcellular location">
    <subcellularLocation>
        <location evidence="1">Membrane</location>
        <topology evidence="1">Multi-pass membrane protein</topology>
    </subcellularLocation>
</comment>
<evidence type="ECO:0000256" key="8">
    <source>
        <dbReference type="ARBA" id="ARBA00023133"/>
    </source>
</evidence>
<reference evidence="13 14" key="1">
    <citation type="submission" date="2018-08" db="EMBL/GenBank/DDBJ databases">
        <title>Meiothermus roseus NBRC 110900 genome sequencing project.</title>
        <authorList>
            <person name="Da Costa M.S."/>
            <person name="Albuquerque L."/>
            <person name="Raposo P."/>
            <person name="Froufe H.J.C."/>
            <person name="Barroso C.S."/>
            <person name="Egas C."/>
        </authorList>
    </citation>
    <scope>NUCLEOTIDE SEQUENCE [LARGE SCALE GENOMIC DNA]</scope>
    <source>
        <strain evidence="13 14">NBRC 110900</strain>
    </source>
</reference>
<dbReference type="GO" id="GO:0006784">
    <property type="term" value="P:heme A biosynthetic process"/>
    <property type="evidence" value="ECO:0007669"/>
    <property type="project" value="InterPro"/>
</dbReference>
<comment type="pathway">
    <text evidence="11">Porphyrin-containing compound metabolism.</text>
</comment>
<keyword evidence="3 12" id="KW-0812">Transmembrane</keyword>
<dbReference type="OrthoDB" id="9814417at2"/>
<evidence type="ECO:0000256" key="10">
    <source>
        <dbReference type="ARBA" id="ARBA00023157"/>
    </source>
</evidence>
<keyword evidence="9 12" id="KW-0472">Membrane</keyword>
<keyword evidence="7" id="KW-0408">Iron</keyword>
<dbReference type="PANTHER" id="PTHR35457:SF1">
    <property type="entry name" value="HEME A SYNTHASE"/>
    <property type="match status" value="1"/>
</dbReference>
<feature type="transmembrane region" description="Helical" evidence="12">
    <location>
        <begin position="123"/>
        <end position="150"/>
    </location>
</feature>
<dbReference type="InterPro" id="IPR050450">
    <property type="entry name" value="COX15/CtaA_HemeA_synthase"/>
</dbReference>
<feature type="transmembrane region" description="Helical" evidence="12">
    <location>
        <begin position="60"/>
        <end position="81"/>
    </location>
</feature>
<evidence type="ECO:0000256" key="9">
    <source>
        <dbReference type="ARBA" id="ARBA00023136"/>
    </source>
</evidence>
<evidence type="ECO:0000256" key="6">
    <source>
        <dbReference type="ARBA" id="ARBA00023002"/>
    </source>
</evidence>
<proteinExistence type="predicted"/>
<dbReference type="Pfam" id="PF02628">
    <property type="entry name" value="COX15-CtaA"/>
    <property type="match status" value="1"/>
</dbReference>
<evidence type="ECO:0000313" key="14">
    <source>
        <dbReference type="Proteomes" id="UP000265341"/>
    </source>
</evidence>
<dbReference type="AlphaFoldDB" id="A0A399F3S5"/>
<dbReference type="InterPro" id="IPR003780">
    <property type="entry name" value="COX15/CtaA_fam"/>
</dbReference>
<dbReference type="EMBL" id="QWLA01000001">
    <property type="protein sequence ID" value="RIH89909.1"/>
    <property type="molecule type" value="Genomic_DNA"/>
</dbReference>
<dbReference type="GO" id="GO:0016020">
    <property type="term" value="C:membrane"/>
    <property type="evidence" value="ECO:0007669"/>
    <property type="project" value="UniProtKB-SubCell"/>
</dbReference>
<feature type="transmembrane region" description="Helical" evidence="12">
    <location>
        <begin position="281"/>
        <end position="301"/>
    </location>
</feature>
<evidence type="ECO:0000256" key="4">
    <source>
        <dbReference type="ARBA" id="ARBA00022723"/>
    </source>
</evidence>
<dbReference type="GO" id="GO:0016491">
    <property type="term" value="F:oxidoreductase activity"/>
    <property type="evidence" value="ECO:0007669"/>
    <property type="project" value="UniProtKB-KW"/>
</dbReference>
<keyword evidence="10" id="KW-1015">Disulfide bond</keyword>
<evidence type="ECO:0000256" key="7">
    <source>
        <dbReference type="ARBA" id="ARBA00023004"/>
    </source>
</evidence>
<keyword evidence="4" id="KW-0479">Metal-binding</keyword>
<evidence type="ECO:0000256" key="2">
    <source>
        <dbReference type="ARBA" id="ARBA00022475"/>
    </source>
</evidence>
<organism evidence="13 14">
    <name type="scientific">Calidithermus roseus</name>
    <dbReference type="NCBI Taxonomy" id="1644118"/>
    <lineage>
        <taxon>Bacteria</taxon>
        <taxon>Thermotogati</taxon>
        <taxon>Deinococcota</taxon>
        <taxon>Deinococci</taxon>
        <taxon>Thermales</taxon>
        <taxon>Thermaceae</taxon>
        <taxon>Calidithermus</taxon>
    </lineage>
</organism>
<dbReference type="Proteomes" id="UP000265341">
    <property type="component" value="Unassembled WGS sequence"/>
</dbReference>
<name>A0A399F3S5_9DEIN</name>
<dbReference type="PANTHER" id="PTHR35457">
    <property type="entry name" value="HEME A SYNTHASE"/>
    <property type="match status" value="1"/>
</dbReference>
<evidence type="ECO:0000256" key="5">
    <source>
        <dbReference type="ARBA" id="ARBA00022989"/>
    </source>
</evidence>
<keyword evidence="2" id="KW-1003">Cell membrane</keyword>
<sequence length="314" mass="33551">MISRRFTLYAWLTLAFTLLVIVWGDVVQATGSGDGCGAHWPTCNGEPIPTSPGLATLIEFLHRASSGLSLLLTLGLLVWSWRAFPKGHLVRRGAGLAMFFMVLESLVGAALVLFQWVGTDASLARAVIAPIHLVNTLFLVGSLALTAWWSSHPQPPVLRGQGSVGLALGVGLLGLVLVAASGALTSLGDALFPVRDTTEAIAQSRTPGENFLVYLRLYHPFIAIVVSLYAVVVVGLVAAARPSQQTRRLSRLVGVLFLAQLAMGYLNVRAAAALYTQLPHLLLSDLVWISFLLFTAVTLSLKPQRARTPLGEVG</sequence>
<evidence type="ECO:0000256" key="11">
    <source>
        <dbReference type="ARBA" id="ARBA00023444"/>
    </source>
</evidence>
<feature type="transmembrane region" description="Helical" evidence="12">
    <location>
        <begin position="93"/>
        <end position="117"/>
    </location>
</feature>
<keyword evidence="8" id="KW-0350">Heme biosynthesis</keyword>
<keyword evidence="5 12" id="KW-1133">Transmembrane helix</keyword>
<keyword evidence="14" id="KW-1185">Reference proteome</keyword>
<evidence type="ECO:0000256" key="12">
    <source>
        <dbReference type="SAM" id="Phobius"/>
    </source>
</evidence>
<protein>
    <submittedName>
        <fullName evidence="13">Heme A synthase</fullName>
        <ecNumber evidence="13">1.3.-.-</ecNumber>
    </submittedName>
</protein>
<feature type="transmembrane region" description="Helical" evidence="12">
    <location>
        <begin position="162"/>
        <end position="184"/>
    </location>
</feature>
<feature type="transmembrane region" description="Helical" evidence="12">
    <location>
        <begin position="252"/>
        <end position="275"/>
    </location>
</feature>
<evidence type="ECO:0000256" key="1">
    <source>
        <dbReference type="ARBA" id="ARBA00004141"/>
    </source>
</evidence>
<comment type="caution">
    <text evidence="13">The sequence shown here is derived from an EMBL/GenBank/DDBJ whole genome shotgun (WGS) entry which is preliminary data.</text>
</comment>
<evidence type="ECO:0000313" key="13">
    <source>
        <dbReference type="EMBL" id="RIH89909.1"/>
    </source>
</evidence>
<dbReference type="EC" id="1.3.-.-" evidence="13"/>
<dbReference type="GO" id="GO:0046872">
    <property type="term" value="F:metal ion binding"/>
    <property type="evidence" value="ECO:0007669"/>
    <property type="project" value="UniProtKB-KW"/>
</dbReference>
<accession>A0A399F3S5</accession>